<comment type="caution">
    <text evidence="2">The sequence shown here is derived from an EMBL/GenBank/DDBJ whole genome shotgun (WGS) entry which is preliminary data.</text>
</comment>
<sequence>MAPYEALYGKKCRSPLCWTELSERKLFGPEMVDEMSEQISLIKKRLLAAQSRQKSYTDKRRRPLEFNVGDHVFLKLSAVTGIGRAIKRKKLSPRYVGPFEILAKHGPVAYQLALPPNLSKLHDVFHVSQLKKYQPDPKHVMEHEDVDVQDDHTFVAEPEWIIDYQEKQLRRKNIPLVKVIWKGLSPREETWETVEDMRNRYSRNLVVM</sequence>
<evidence type="ECO:0000313" key="3">
    <source>
        <dbReference type="Proteomes" id="UP001293593"/>
    </source>
</evidence>
<organism evidence="2 3">
    <name type="scientific">Acacia crassicarpa</name>
    <name type="common">northern wattle</name>
    <dbReference type="NCBI Taxonomy" id="499986"/>
    <lineage>
        <taxon>Eukaryota</taxon>
        <taxon>Viridiplantae</taxon>
        <taxon>Streptophyta</taxon>
        <taxon>Embryophyta</taxon>
        <taxon>Tracheophyta</taxon>
        <taxon>Spermatophyta</taxon>
        <taxon>Magnoliopsida</taxon>
        <taxon>eudicotyledons</taxon>
        <taxon>Gunneridae</taxon>
        <taxon>Pentapetalae</taxon>
        <taxon>rosids</taxon>
        <taxon>fabids</taxon>
        <taxon>Fabales</taxon>
        <taxon>Fabaceae</taxon>
        <taxon>Caesalpinioideae</taxon>
        <taxon>mimosoid clade</taxon>
        <taxon>Acacieae</taxon>
        <taxon>Acacia</taxon>
    </lineage>
</organism>
<accession>A0AAE1JF84</accession>
<feature type="domain" description="Chromo" evidence="1">
    <location>
        <begin position="156"/>
        <end position="208"/>
    </location>
</feature>
<dbReference type="Pfam" id="PF24626">
    <property type="entry name" value="SH3_Tf2-1"/>
    <property type="match status" value="1"/>
</dbReference>
<dbReference type="CDD" id="cd00024">
    <property type="entry name" value="CD_CSD"/>
    <property type="match status" value="1"/>
</dbReference>
<dbReference type="PANTHER" id="PTHR46148:SF60">
    <property type="entry name" value="CHROMO DOMAIN-CONTAINING PROTEIN"/>
    <property type="match status" value="1"/>
</dbReference>
<dbReference type="PROSITE" id="PS50013">
    <property type="entry name" value="CHROMO_2"/>
    <property type="match status" value="1"/>
</dbReference>
<proteinExistence type="predicted"/>
<dbReference type="InterPro" id="IPR016197">
    <property type="entry name" value="Chromo-like_dom_sf"/>
</dbReference>
<name>A0AAE1JF84_9FABA</name>
<dbReference type="EMBL" id="JAWXYG010000007">
    <property type="protein sequence ID" value="KAK4268428.1"/>
    <property type="molecule type" value="Genomic_DNA"/>
</dbReference>
<evidence type="ECO:0000259" key="1">
    <source>
        <dbReference type="PROSITE" id="PS50013"/>
    </source>
</evidence>
<dbReference type="InterPro" id="IPR000953">
    <property type="entry name" value="Chromo/chromo_shadow_dom"/>
</dbReference>
<protein>
    <recommendedName>
        <fullName evidence="1">Chromo domain-containing protein</fullName>
    </recommendedName>
</protein>
<keyword evidence="3" id="KW-1185">Reference proteome</keyword>
<dbReference type="Proteomes" id="UP001293593">
    <property type="component" value="Unassembled WGS sequence"/>
</dbReference>
<reference evidence="2" key="1">
    <citation type="submission" date="2023-10" db="EMBL/GenBank/DDBJ databases">
        <title>Chromosome-level genome of the transformable northern wattle, Acacia crassicarpa.</title>
        <authorList>
            <person name="Massaro I."/>
            <person name="Sinha N.R."/>
            <person name="Poethig S."/>
            <person name="Leichty A.R."/>
        </authorList>
    </citation>
    <scope>NUCLEOTIDE SEQUENCE</scope>
    <source>
        <strain evidence="2">Acra3RX</strain>
        <tissue evidence="2">Leaf</tissue>
    </source>
</reference>
<dbReference type="PANTHER" id="PTHR46148">
    <property type="entry name" value="CHROMO DOMAIN-CONTAINING PROTEIN"/>
    <property type="match status" value="1"/>
</dbReference>
<gene>
    <name evidence="2" type="ORF">QN277_025087</name>
</gene>
<dbReference type="InterPro" id="IPR056924">
    <property type="entry name" value="SH3_Tf2-1"/>
</dbReference>
<evidence type="ECO:0000313" key="2">
    <source>
        <dbReference type="EMBL" id="KAK4268428.1"/>
    </source>
</evidence>
<dbReference type="AlphaFoldDB" id="A0AAE1JF84"/>
<dbReference type="SUPFAM" id="SSF54160">
    <property type="entry name" value="Chromo domain-like"/>
    <property type="match status" value="1"/>
</dbReference>